<protein>
    <recommendedName>
        <fullName evidence="6">O-fucosyltransferase family protein</fullName>
    </recommendedName>
</protein>
<sequence>IAVYAEGKNGYIMVTANGGINQQRVAVCNIVAVARLLNATLVLPSFMFSSVWRDTSQFADIYQDDYFVAIVYVQ</sequence>
<evidence type="ECO:0000256" key="6">
    <source>
        <dbReference type="ARBA" id="ARBA00030350"/>
    </source>
</evidence>
<gene>
    <name evidence="7" type="ORF">Tci_851693</name>
</gene>
<accession>A0A699R0T1</accession>
<evidence type="ECO:0000256" key="2">
    <source>
        <dbReference type="ARBA" id="ARBA00022676"/>
    </source>
</evidence>
<dbReference type="EMBL" id="BKCJ011071747">
    <property type="protein sequence ID" value="GFC79723.1"/>
    <property type="molecule type" value="Genomic_DNA"/>
</dbReference>
<evidence type="ECO:0000256" key="3">
    <source>
        <dbReference type="ARBA" id="ARBA00022679"/>
    </source>
</evidence>
<dbReference type="GO" id="GO:0006004">
    <property type="term" value="P:fucose metabolic process"/>
    <property type="evidence" value="ECO:0007669"/>
    <property type="project" value="UniProtKB-KW"/>
</dbReference>
<dbReference type="Pfam" id="PF10250">
    <property type="entry name" value="O-FucT"/>
    <property type="match status" value="1"/>
</dbReference>
<dbReference type="GO" id="GO:0016757">
    <property type="term" value="F:glycosyltransferase activity"/>
    <property type="evidence" value="ECO:0007669"/>
    <property type="project" value="UniProtKB-KW"/>
</dbReference>
<reference evidence="7" key="1">
    <citation type="journal article" date="2019" name="Sci. Rep.">
        <title>Draft genome of Tanacetum cinerariifolium, the natural source of mosquito coil.</title>
        <authorList>
            <person name="Yamashiro T."/>
            <person name="Shiraishi A."/>
            <person name="Satake H."/>
            <person name="Nakayama K."/>
        </authorList>
    </citation>
    <scope>NUCLEOTIDE SEQUENCE</scope>
</reference>
<comment type="caution">
    <text evidence="7">The sequence shown here is derived from an EMBL/GenBank/DDBJ whole genome shotgun (WGS) entry which is preliminary data.</text>
</comment>
<dbReference type="AlphaFoldDB" id="A0A699R0T1"/>
<name>A0A699R0T1_TANCI</name>
<dbReference type="InterPro" id="IPR019378">
    <property type="entry name" value="GDP-Fuc_O-FucTrfase"/>
</dbReference>
<evidence type="ECO:0000313" key="7">
    <source>
        <dbReference type="EMBL" id="GFC79723.1"/>
    </source>
</evidence>
<keyword evidence="5" id="KW-0119">Carbohydrate metabolism</keyword>
<keyword evidence="2 7" id="KW-0328">Glycosyltransferase</keyword>
<keyword evidence="3 7" id="KW-0808">Transferase</keyword>
<organism evidence="7">
    <name type="scientific">Tanacetum cinerariifolium</name>
    <name type="common">Dalmatian daisy</name>
    <name type="synonym">Chrysanthemum cinerariifolium</name>
    <dbReference type="NCBI Taxonomy" id="118510"/>
    <lineage>
        <taxon>Eukaryota</taxon>
        <taxon>Viridiplantae</taxon>
        <taxon>Streptophyta</taxon>
        <taxon>Embryophyta</taxon>
        <taxon>Tracheophyta</taxon>
        <taxon>Spermatophyta</taxon>
        <taxon>Magnoliopsida</taxon>
        <taxon>eudicotyledons</taxon>
        <taxon>Gunneridae</taxon>
        <taxon>Pentapetalae</taxon>
        <taxon>asterids</taxon>
        <taxon>campanulids</taxon>
        <taxon>Asterales</taxon>
        <taxon>Asteraceae</taxon>
        <taxon>Asteroideae</taxon>
        <taxon>Anthemideae</taxon>
        <taxon>Anthemidinae</taxon>
        <taxon>Tanacetum</taxon>
    </lineage>
</organism>
<proteinExistence type="inferred from homology"/>
<dbReference type="InterPro" id="IPR052272">
    <property type="entry name" value="GT106_glycosyltransferase"/>
</dbReference>
<keyword evidence="4" id="KW-0294">Fucose metabolism</keyword>
<evidence type="ECO:0000256" key="4">
    <source>
        <dbReference type="ARBA" id="ARBA00023253"/>
    </source>
</evidence>
<dbReference type="PANTHER" id="PTHR31933:SF9">
    <property type="entry name" value="O-FUCOSYLTRANSFERASE 2"/>
    <property type="match status" value="1"/>
</dbReference>
<comment type="similarity">
    <text evidence="1">Belongs to the glycosyltransferase GT106 family.</text>
</comment>
<evidence type="ECO:0000256" key="5">
    <source>
        <dbReference type="ARBA" id="ARBA00023277"/>
    </source>
</evidence>
<dbReference type="PANTHER" id="PTHR31933">
    <property type="entry name" value="O-FUCOSYLTRANSFERASE 2-RELATED"/>
    <property type="match status" value="1"/>
</dbReference>
<evidence type="ECO:0000256" key="1">
    <source>
        <dbReference type="ARBA" id="ARBA00007737"/>
    </source>
</evidence>
<feature type="non-terminal residue" evidence="7">
    <location>
        <position position="1"/>
    </location>
</feature>